<dbReference type="InterPro" id="IPR009045">
    <property type="entry name" value="Zn_M74/Hedgehog-like"/>
</dbReference>
<keyword evidence="8" id="KW-0482">Metalloprotease</keyword>
<dbReference type="Pfam" id="PF05951">
    <property type="entry name" value="Peptidase_M15_2"/>
    <property type="match status" value="1"/>
</dbReference>
<evidence type="ECO:0000256" key="11">
    <source>
        <dbReference type="ARBA" id="ARBA00093666"/>
    </source>
</evidence>
<sequence>MQTAEAETRTLKLYYVHTKERAEITYKKNGRYLQSGLNKLNRFLRDWRRNEPTRMDPELFDVIWEAYRMAGGRDYIHVVSAYRSPATNEMLRRTRGGQAKKSQHTLGKAMDFYIPGVKLSKLREIGFKLQGGGVGYYPKSGSPFVHFDTGNVRAWPRMSRSELARIFPKGGTLHLPPDGKPLPGYEQALASYQSRKRKGQATAIVSGGSDDSRKGGTLLAALFGGGADDEEDSVEAASPAPRPTRAVAPQPQPAAPEPETTTPQTLIAALTTRATPRPSSAPRPQADIPALAEQPVAVAAAAAPAGTTEPPRPLALVPVPDARPEALLARADARTDPGRRTASEIVNALNSATPQEDVKTLVASAPEATAAEALRIPLPVAAPREDQRSAPRIEIASLPVPASRADGSHSTAEGLISVAYAPAASPTAILADPAPGSPQPAATAVTGRVAPLNEPDRRILAAYDTGVITTGKSARPTATEAADRPDRDPSSELIPADQIDPGRFGSWTTASLSITDYGRPSDRPLFIQNALRGAPTEVYTDGFRKDAAPDPRRFSGNAVTFLAFARFEGGSGGDGQPLTLQLPLAN</sequence>
<feature type="region of interest" description="Disordered" evidence="12">
    <location>
        <begin position="196"/>
        <end position="262"/>
    </location>
</feature>
<evidence type="ECO:0000256" key="8">
    <source>
        <dbReference type="ARBA" id="ARBA00023049"/>
    </source>
</evidence>
<dbReference type="EMBL" id="SJST01000009">
    <property type="protein sequence ID" value="TCD11456.1"/>
    <property type="molecule type" value="Genomic_DNA"/>
</dbReference>
<gene>
    <name evidence="13" type="ORF">E0D97_17115</name>
</gene>
<dbReference type="GO" id="GO:0008237">
    <property type="term" value="F:metallopeptidase activity"/>
    <property type="evidence" value="ECO:0007669"/>
    <property type="project" value="UniProtKB-KW"/>
</dbReference>
<dbReference type="SUPFAM" id="SSF55166">
    <property type="entry name" value="Hedgehog/DD-peptidase"/>
    <property type="match status" value="1"/>
</dbReference>
<feature type="compositionally biased region" description="Low complexity" evidence="12">
    <location>
        <begin position="235"/>
        <end position="249"/>
    </location>
</feature>
<dbReference type="PANTHER" id="PTHR37425">
    <property type="match status" value="1"/>
</dbReference>
<feature type="compositionally biased region" description="Basic and acidic residues" evidence="12">
    <location>
        <begin position="481"/>
        <end position="490"/>
    </location>
</feature>
<keyword evidence="6" id="KW-0378">Hydrolase</keyword>
<reference evidence="13 14" key="1">
    <citation type="journal article" date="2015" name="Antonie Van Leeuwenhoek">
        <title>Oricola cellulosilytica gen. nov., sp. nov., a cellulose-degrading bacterium of the family Phyllobacteriaceae isolated from surface seashore water, and emended descriptions of Mesorhizobium loti and Phyllobacterium myrsinacearum.</title>
        <authorList>
            <person name="Hameed A."/>
            <person name="Shahina M."/>
            <person name="Lai W.A."/>
            <person name="Lin S.Y."/>
            <person name="Young L.S."/>
            <person name="Liu Y.C."/>
            <person name="Hsu Y.H."/>
            <person name="Young C.C."/>
        </authorList>
    </citation>
    <scope>NUCLEOTIDE SEQUENCE [LARGE SCALE GENOMIC DNA]</scope>
    <source>
        <strain evidence="13 14">KCTC 52183</strain>
    </source>
</reference>
<comment type="pathway">
    <text evidence="2">Cell wall biogenesis; cell wall polysaccharide biosynthesis.</text>
</comment>
<dbReference type="AlphaFoldDB" id="A0A4R0P4F5"/>
<evidence type="ECO:0000256" key="5">
    <source>
        <dbReference type="ARBA" id="ARBA00022729"/>
    </source>
</evidence>
<evidence type="ECO:0000256" key="6">
    <source>
        <dbReference type="ARBA" id="ARBA00022801"/>
    </source>
</evidence>
<keyword evidence="5" id="KW-0732">Signal</keyword>
<keyword evidence="3" id="KW-0645">Protease</keyword>
<comment type="similarity">
    <text evidence="10">Belongs to the peptidase M15 family.</text>
</comment>
<dbReference type="OrthoDB" id="9782994at2"/>
<keyword evidence="7" id="KW-0862">Zinc</keyword>
<dbReference type="CDD" id="cd14844">
    <property type="entry name" value="Zn-DD-carboxypeptidase_like"/>
    <property type="match status" value="1"/>
</dbReference>
<evidence type="ECO:0000256" key="10">
    <source>
        <dbReference type="ARBA" id="ARBA00093448"/>
    </source>
</evidence>
<evidence type="ECO:0000256" key="7">
    <source>
        <dbReference type="ARBA" id="ARBA00022833"/>
    </source>
</evidence>
<dbReference type="GO" id="GO:0071555">
    <property type="term" value="P:cell wall organization"/>
    <property type="evidence" value="ECO:0007669"/>
    <property type="project" value="UniProtKB-KW"/>
</dbReference>
<evidence type="ECO:0000256" key="2">
    <source>
        <dbReference type="ARBA" id="ARBA00004776"/>
    </source>
</evidence>
<evidence type="ECO:0000256" key="12">
    <source>
        <dbReference type="SAM" id="MobiDB-lite"/>
    </source>
</evidence>
<proteinExistence type="inferred from homology"/>
<dbReference type="GO" id="GO:0006508">
    <property type="term" value="P:proteolysis"/>
    <property type="evidence" value="ECO:0007669"/>
    <property type="project" value="UniProtKB-KW"/>
</dbReference>
<feature type="region of interest" description="Disordered" evidence="12">
    <location>
        <begin position="430"/>
        <end position="450"/>
    </location>
</feature>
<organism evidence="13 14">
    <name type="scientific">Oricola cellulosilytica</name>
    <dbReference type="NCBI Taxonomy" id="1429082"/>
    <lineage>
        <taxon>Bacteria</taxon>
        <taxon>Pseudomonadati</taxon>
        <taxon>Pseudomonadota</taxon>
        <taxon>Alphaproteobacteria</taxon>
        <taxon>Hyphomicrobiales</taxon>
        <taxon>Ahrensiaceae</taxon>
        <taxon>Oricola</taxon>
    </lineage>
</organism>
<comment type="cofactor">
    <cofactor evidence="1">
        <name>Zn(2+)</name>
        <dbReference type="ChEBI" id="CHEBI:29105"/>
    </cofactor>
</comment>
<keyword evidence="4" id="KW-0479">Metal-binding</keyword>
<accession>A0A4R0P4F5</accession>
<name>A0A4R0P4F5_9HYPH</name>
<dbReference type="InterPro" id="IPR010275">
    <property type="entry name" value="MepK"/>
</dbReference>
<comment type="caution">
    <text evidence="13">The sequence shown here is derived from an EMBL/GenBank/DDBJ whole genome shotgun (WGS) entry which is preliminary data.</text>
</comment>
<evidence type="ECO:0000256" key="9">
    <source>
        <dbReference type="ARBA" id="ARBA00023316"/>
    </source>
</evidence>
<dbReference type="Gene3D" id="3.30.1380.10">
    <property type="match status" value="1"/>
</dbReference>
<evidence type="ECO:0000313" key="14">
    <source>
        <dbReference type="Proteomes" id="UP000291301"/>
    </source>
</evidence>
<feature type="region of interest" description="Disordered" evidence="12">
    <location>
        <begin position="470"/>
        <end position="498"/>
    </location>
</feature>
<dbReference type="Proteomes" id="UP000291301">
    <property type="component" value="Unassembled WGS sequence"/>
</dbReference>
<evidence type="ECO:0000256" key="1">
    <source>
        <dbReference type="ARBA" id="ARBA00001947"/>
    </source>
</evidence>
<evidence type="ECO:0000313" key="13">
    <source>
        <dbReference type="EMBL" id="TCD11456.1"/>
    </source>
</evidence>
<dbReference type="PANTHER" id="PTHR37425:SF1">
    <property type="entry name" value="OUTER MEMBRANE PROTEIN"/>
    <property type="match status" value="1"/>
</dbReference>
<evidence type="ECO:0000256" key="3">
    <source>
        <dbReference type="ARBA" id="ARBA00022670"/>
    </source>
</evidence>
<evidence type="ECO:0000256" key="4">
    <source>
        <dbReference type="ARBA" id="ARBA00022723"/>
    </source>
</evidence>
<keyword evidence="9" id="KW-0961">Cell wall biogenesis/degradation</keyword>
<keyword evidence="14" id="KW-1185">Reference proteome</keyword>
<protein>
    <recommendedName>
        <fullName evidence="11">Murein endopeptidase K</fullName>
    </recommendedName>
</protein>
<dbReference type="GO" id="GO:0046872">
    <property type="term" value="F:metal ion binding"/>
    <property type="evidence" value="ECO:0007669"/>
    <property type="project" value="UniProtKB-KW"/>
</dbReference>